<dbReference type="AlphaFoldDB" id="A0A4R5NB50"/>
<accession>A0A4R5NB50</accession>
<evidence type="ECO:0000313" key="5">
    <source>
        <dbReference type="Proteomes" id="UP000295257"/>
    </source>
</evidence>
<dbReference type="SUPFAM" id="SSF52540">
    <property type="entry name" value="P-loop containing nucleoside triphosphate hydrolases"/>
    <property type="match status" value="1"/>
</dbReference>
<proteinExistence type="predicted"/>
<feature type="domain" description="ABC transporter" evidence="3">
    <location>
        <begin position="19"/>
        <end position="250"/>
    </location>
</feature>
<sequence>MIALKTMSSKGMRAMSKVLEIKDLRYKKNHKVILDKVNLSLDNGKIVGLLGANGAGKTTLMRLIVGLNAKTSGQINVVGIDSKEAIKSCVSTTYSLKSAFKDVFAGSWFERNRIKDVVKFYQTVYPDFSLEKYQEMADFLDIDGRQNLKNLSTGETEKLTIALTLARQVPLYLLDEPLNGIDIMTRKKIIKSIIQWKNDDATMIISSHYVKEIAALLDDVIIIKDQTIYEVDSVEEIQAKYHMGIEAYYEQVYEGGTEDEQH</sequence>
<evidence type="ECO:0000256" key="2">
    <source>
        <dbReference type="ARBA" id="ARBA00022840"/>
    </source>
</evidence>
<keyword evidence="2" id="KW-0067">ATP-binding</keyword>
<evidence type="ECO:0000313" key="4">
    <source>
        <dbReference type="EMBL" id="TDG69703.1"/>
    </source>
</evidence>
<keyword evidence="1" id="KW-0547">Nucleotide-binding</keyword>
<dbReference type="CDD" id="cd03230">
    <property type="entry name" value="ABC_DR_subfamily_A"/>
    <property type="match status" value="1"/>
</dbReference>
<dbReference type="Pfam" id="PF00005">
    <property type="entry name" value="ABC_tran"/>
    <property type="match status" value="1"/>
</dbReference>
<dbReference type="STRING" id="1612.ABB44_04420"/>
<dbReference type="InterPro" id="IPR027417">
    <property type="entry name" value="P-loop_NTPase"/>
</dbReference>
<protein>
    <recommendedName>
        <fullName evidence="3">ABC transporter domain-containing protein</fullName>
    </recommendedName>
</protein>
<dbReference type="Gene3D" id="3.40.50.300">
    <property type="entry name" value="P-loop containing nucleotide triphosphate hydrolases"/>
    <property type="match status" value="1"/>
</dbReference>
<dbReference type="InterPro" id="IPR003439">
    <property type="entry name" value="ABC_transporter-like_ATP-bd"/>
</dbReference>
<organism evidence="4 5">
    <name type="scientific">Companilactobacillus farciminis</name>
    <dbReference type="NCBI Taxonomy" id="1612"/>
    <lineage>
        <taxon>Bacteria</taxon>
        <taxon>Bacillati</taxon>
        <taxon>Bacillota</taxon>
        <taxon>Bacilli</taxon>
        <taxon>Lactobacillales</taxon>
        <taxon>Lactobacillaceae</taxon>
        <taxon>Companilactobacillus</taxon>
    </lineage>
</organism>
<reference evidence="4 5" key="1">
    <citation type="journal article" date="2019" name="Appl. Microbiol. Biotechnol.">
        <title>Uncovering carbohydrate metabolism through a genotype-phenotype association study of 56 lactic acid bacteria genomes.</title>
        <authorList>
            <person name="Buron-Moles G."/>
            <person name="Chailyan A."/>
            <person name="Dolejs I."/>
            <person name="Forster J."/>
            <person name="Miks M.H."/>
        </authorList>
    </citation>
    <scope>NUCLEOTIDE SEQUENCE [LARGE SCALE GENOMIC DNA]</scope>
    <source>
        <strain evidence="4 5">ATCC 29644</strain>
    </source>
</reference>
<dbReference type="PROSITE" id="PS50893">
    <property type="entry name" value="ABC_TRANSPORTER_2"/>
    <property type="match status" value="1"/>
</dbReference>
<dbReference type="Proteomes" id="UP000295257">
    <property type="component" value="Unassembled WGS sequence"/>
</dbReference>
<comment type="caution">
    <text evidence="4">The sequence shown here is derived from an EMBL/GenBank/DDBJ whole genome shotgun (WGS) entry which is preliminary data.</text>
</comment>
<dbReference type="PANTHER" id="PTHR43158">
    <property type="entry name" value="SKFA PEPTIDE EXPORT ATP-BINDING PROTEIN SKFE"/>
    <property type="match status" value="1"/>
</dbReference>
<evidence type="ECO:0000259" key="3">
    <source>
        <dbReference type="PROSITE" id="PS50893"/>
    </source>
</evidence>
<dbReference type="EMBL" id="PUFN01000029">
    <property type="protein sequence ID" value="TDG69703.1"/>
    <property type="molecule type" value="Genomic_DNA"/>
</dbReference>
<dbReference type="PANTHER" id="PTHR43158:SF1">
    <property type="entry name" value="ABC TRANSPORTER, ATP-BINDING PROTEIN"/>
    <property type="match status" value="1"/>
</dbReference>
<gene>
    <name evidence="4" type="ORF">C5L30_001836</name>
</gene>
<dbReference type="GO" id="GO:0016887">
    <property type="term" value="F:ATP hydrolysis activity"/>
    <property type="evidence" value="ECO:0007669"/>
    <property type="project" value="InterPro"/>
</dbReference>
<keyword evidence="5" id="KW-1185">Reference proteome</keyword>
<dbReference type="SMART" id="SM00382">
    <property type="entry name" value="AAA"/>
    <property type="match status" value="1"/>
</dbReference>
<name>A0A4R5NB50_9LACO</name>
<dbReference type="GO" id="GO:0005524">
    <property type="term" value="F:ATP binding"/>
    <property type="evidence" value="ECO:0007669"/>
    <property type="project" value="UniProtKB-KW"/>
</dbReference>
<evidence type="ECO:0000256" key="1">
    <source>
        <dbReference type="ARBA" id="ARBA00022741"/>
    </source>
</evidence>
<dbReference type="InterPro" id="IPR003593">
    <property type="entry name" value="AAA+_ATPase"/>
</dbReference>